<dbReference type="InterPro" id="IPR012934">
    <property type="entry name" value="Znf_AD"/>
</dbReference>
<dbReference type="Proteomes" id="UP001562425">
    <property type="component" value="Unassembled WGS sequence"/>
</dbReference>
<name>A0ABD1CHC1_CULPP</name>
<feature type="region of interest" description="Disordered" evidence="1">
    <location>
        <begin position="58"/>
        <end position="86"/>
    </location>
</feature>
<evidence type="ECO:0000313" key="4">
    <source>
        <dbReference type="Proteomes" id="UP001562425"/>
    </source>
</evidence>
<feature type="compositionally biased region" description="Low complexity" evidence="1">
    <location>
        <begin position="162"/>
        <end position="175"/>
    </location>
</feature>
<dbReference type="AlphaFoldDB" id="A0ABD1CHC1"/>
<feature type="compositionally biased region" description="Low complexity" evidence="1">
    <location>
        <begin position="246"/>
        <end position="257"/>
    </location>
</feature>
<comment type="caution">
    <text evidence="3">The sequence shown here is derived from an EMBL/GenBank/DDBJ whole genome shotgun (WGS) entry which is preliminary data.</text>
</comment>
<dbReference type="EMBL" id="JBEHCU010012186">
    <property type="protein sequence ID" value="KAL1375801.1"/>
    <property type="molecule type" value="Genomic_DNA"/>
</dbReference>
<evidence type="ECO:0000259" key="2">
    <source>
        <dbReference type="Pfam" id="PF07776"/>
    </source>
</evidence>
<feature type="region of interest" description="Disordered" evidence="1">
    <location>
        <begin position="160"/>
        <end position="257"/>
    </location>
</feature>
<feature type="compositionally biased region" description="Polar residues" evidence="1">
    <location>
        <begin position="204"/>
        <end position="213"/>
    </location>
</feature>
<keyword evidence="4" id="KW-1185">Reference proteome</keyword>
<sequence length="382" mass="42035">MWYSKHRLNHSNICSRVLLRRLAGSTLVLAGGYRRIQRHTVCRIILLQDRTAATAVGMSTPASSSDATPGKDGGPGPAPAAAAPPAAGKKTNVCLICGIYTNLSLNIFEPRNGPNIREVIYQKYNFRAERSDTEDKYICFSCNNWLINWYSLQHLSESRNYESTPSSSRQSQSSENRNKRPKNNGRSSSSAAPGSSRDKENLEQDNVVSSTVKSPEKENASPKRKPKRPSSGRPVLKLSSQHNMISSSTEASNANSTTLVKPFESHLIRMLENQGTSVIKESNKLANPFRSQAENSPVLSTGKRSLDSQLAAESTNSSDIVLSFNSAISEVVNVLPTLNSLRQHQLSPSCNENDQIDQHFLRTHRMSRSLSISLIDSAPTEH</sequence>
<organism evidence="3 4">
    <name type="scientific">Culex pipiens pipiens</name>
    <name type="common">Northern house mosquito</name>
    <dbReference type="NCBI Taxonomy" id="38569"/>
    <lineage>
        <taxon>Eukaryota</taxon>
        <taxon>Metazoa</taxon>
        <taxon>Ecdysozoa</taxon>
        <taxon>Arthropoda</taxon>
        <taxon>Hexapoda</taxon>
        <taxon>Insecta</taxon>
        <taxon>Pterygota</taxon>
        <taxon>Neoptera</taxon>
        <taxon>Endopterygota</taxon>
        <taxon>Diptera</taxon>
        <taxon>Nematocera</taxon>
        <taxon>Culicoidea</taxon>
        <taxon>Culicidae</taxon>
        <taxon>Culicinae</taxon>
        <taxon>Culicini</taxon>
        <taxon>Culex</taxon>
        <taxon>Culex</taxon>
    </lineage>
</organism>
<dbReference type="Pfam" id="PF07776">
    <property type="entry name" value="zf-AD"/>
    <property type="match status" value="1"/>
</dbReference>
<feature type="domain" description="ZAD" evidence="2">
    <location>
        <begin position="93"/>
        <end position="157"/>
    </location>
</feature>
<protein>
    <recommendedName>
        <fullName evidence="2">ZAD domain-containing protein</fullName>
    </recommendedName>
</protein>
<feature type="compositionally biased region" description="Low complexity" evidence="1">
    <location>
        <begin position="184"/>
        <end position="195"/>
    </location>
</feature>
<proteinExistence type="predicted"/>
<evidence type="ECO:0000256" key="1">
    <source>
        <dbReference type="SAM" id="MobiDB-lite"/>
    </source>
</evidence>
<evidence type="ECO:0000313" key="3">
    <source>
        <dbReference type="EMBL" id="KAL1375801.1"/>
    </source>
</evidence>
<accession>A0ABD1CHC1</accession>
<dbReference type="SUPFAM" id="SSF57716">
    <property type="entry name" value="Glucocorticoid receptor-like (DNA-binding domain)"/>
    <property type="match status" value="1"/>
</dbReference>
<gene>
    <name evidence="3" type="ORF">pipiens_017276</name>
</gene>
<reference evidence="3 4" key="1">
    <citation type="submission" date="2024-05" db="EMBL/GenBank/DDBJ databases">
        <title>Culex pipiens pipiens assembly and annotation.</title>
        <authorList>
            <person name="Alout H."/>
            <person name="Durand T."/>
        </authorList>
    </citation>
    <scope>NUCLEOTIDE SEQUENCE [LARGE SCALE GENOMIC DNA]</scope>
    <source>
        <strain evidence="3">HA-2024</strain>
        <tissue evidence="3">Whole body</tissue>
    </source>
</reference>